<organism evidence="2 3">
    <name type="scientific">Bermanella marisrubri</name>
    <dbReference type="NCBI Taxonomy" id="207949"/>
    <lineage>
        <taxon>Bacteria</taxon>
        <taxon>Pseudomonadati</taxon>
        <taxon>Pseudomonadota</taxon>
        <taxon>Gammaproteobacteria</taxon>
        <taxon>Oceanospirillales</taxon>
        <taxon>Oceanospirillaceae</taxon>
        <taxon>Bermanella</taxon>
    </lineage>
</organism>
<name>Q1N0J5_9GAMM</name>
<keyword evidence="3" id="KW-1185">Reference proteome</keyword>
<dbReference type="STRING" id="207949.RED65_05609"/>
<protein>
    <recommendedName>
        <fullName evidence="4">DUF1003 domain-containing protein</fullName>
    </recommendedName>
</protein>
<dbReference type="InterPro" id="IPR010406">
    <property type="entry name" value="DUF1003"/>
</dbReference>
<evidence type="ECO:0000313" key="2">
    <source>
        <dbReference type="EMBL" id="EAT11838.1"/>
    </source>
</evidence>
<dbReference type="EMBL" id="AAQH01000013">
    <property type="protein sequence ID" value="EAT11838.1"/>
    <property type="molecule type" value="Genomic_DNA"/>
</dbReference>
<evidence type="ECO:0008006" key="4">
    <source>
        <dbReference type="Google" id="ProtNLM"/>
    </source>
</evidence>
<dbReference type="PANTHER" id="PTHR41386">
    <property type="entry name" value="INTEGRAL MEMBRANE PROTEIN-RELATED"/>
    <property type="match status" value="1"/>
</dbReference>
<accession>Q1N0J5</accession>
<proteinExistence type="predicted"/>
<comment type="caution">
    <text evidence="2">The sequence shown here is derived from an EMBL/GenBank/DDBJ whole genome shotgun (WGS) entry which is preliminary data.</text>
</comment>
<keyword evidence="1" id="KW-1133">Transmembrane helix</keyword>
<sequence length="173" mass="19616">MKKYFENLAKALLGVKYNELNDLDKKVIESIGNQEPVAENINVVFHEQLSIGQKLADKVASFGGSWTFILIFVGIMAIWMGVNSYWVLAEKAFDPYPFILLNLALSTLAALQAPIIMMSQNRQVAKDRLEITANYQVSLKTDLEIIRLHQKLDDLQALVEQLQPANNQHKDEQ</sequence>
<dbReference type="Pfam" id="PF06210">
    <property type="entry name" value="DUF1003"/>
    <property type="match status" value="1"/>
</dbReference>
<gene>
    <name evidence="2" type="ORF">RED65_05609</name>
</gene>
<keyword evidence="1" id="KW-0472">Membrane</keyword>
<keyword evidence="1" id="KW-0812">Transmembrane</keyword>
<feature type="transmembrane region" description="Helical" evidence="1">
    <location>
        <begin position="99"/>
        <end position="118"/>
    </location>
</feature>
<dbReference type="PANTHER" id="PTHR41386:SF1">
    <property type="entry name" value="MEMBRANE PROTEIN"/>
    <property type="match status" value="1"/>
</dbReference>
<dbReference type="AlphaFoldDB" id="Q1N0J5"/>
<feature type="transmembrane region" description="Helical" evidence="1">
    <location>
        <begin position="59"/>
        <end position="79"/>
    </location>
</feature>
<evidence type="ECO:0000313" key="3">
    <source>
        <dbReference type="Proteomes" id="UP000004263"/>
    </source>
</evidence>
<dbReference type="Proteomes" id="UP000004263">
    <property type="component" value="Unassembled WGS sequence"/>
</dbReference>
<reference evidence="2 3" key="1">
    <citation type="submission" date="2006-03" db="EMBL/GenBank/DDBJ databases">
        <authorList>
            <person name="Pinhassi J."/>
            <person name="Pedros-Alio C."/>
            <person name="Ferriera S."/>
            <person name="Johnson J."/>
            <person name="Kravitz S."/>
            <person name="Halpern A."/>
            <person name="Remington K."/>
            <person name="Beeson K."/>
            <person name="Tran B."/>
            <person name="Rogers Y.-H."/>
            <person name="Friedman R."/>
            <person name="Venter J.C."/>
        </authorList>
    </citation>
    <scope>NUCLEOTIDE SEQUENCE [LARGE SCALE GENOMIC DNA]</scope>
    <source>
        <strain evidence="2 3">RED65</strain>
    </source>
</reference>
<evidence type="ECO:0000256" key="1">
    <source>
        <dbReference type="SAM" id="Phobius"/>
    </source>
</evidence>
<dbReference type="HOGENOM" id="CLU_077948_2_3_6"/>